<dbReference type="InterPro" id="IPR001296">
    <property type="entry name" value="Glyco_trans_1"/>
</dbReference>
<organism evidence="4 5">
    <name type="scientific">Halpernia frigidisoli</name>
    <dbReference type="NCBI Taxonomy" id="1125876"/>
    <lineage>
        <taxon>Bacteria</taxon>
        <taxon>Pseudomonadati</taxon>
        <taxon>Bacteroidota</taxon>
        <taxon>Flavobacteriia</taxon>
        <taxon>Flavobacteriales</taxon>
        <taxon>Weeksellaceae</taxon>
        <taxon>Chryseobacterium group</taxon>
        <taxon>Halpernia</taxon>
    </lineage>
</organism>
<keyword evidence="1 4" id="KW-0808">Transferase</keyword>
<sequence>MKIHFFNRQFIAERISIEKVFSVIQLQLREKGFIVKIINNPFPLSQMFKAMWFFKKNQGDINHITGDIHWAAIFLNNNKTVLTIHDNVSADSYNSWWKKQMYLLIWIYLPVWKLKYITVISQKTKDEILKYCPNAENKIRVIPNPLTFGLFKREVVEKSAEETNLLLVGTRSNKNIERVLQASKNLKCHITIVGELSDEQTKLIAESSAKFSLKKFISDQELEQLYQISDILCFPSLYEGFGMPIIEAQAAGCTVITSDVEPMKSVAGNAALLVDPLDKDDIENKLGLLINDLNLRRELVQKGFANAKRFLPEEITQKYINLYKEIADGAGIID</sequence>
<dbReference type="InterPro" id="IPR028098">
    <property type="entry name" value="Glyco_trans_4-like_N"/>
</dbReference>
<proteinExistence type="predicted"/>
<dbReference type="OrthoDB" id="798298at2"/>
<evidence type="ECO:0000259" key="2">
    <source>
        <dbReference type="Pfam" id="PF00534"/>
    </source>
</evidence>
<reference evidence="4 5" key="1">
    <citation type="submission" date="2016-10" db="EMBL/GenBank/DDBJ databases">
        <authorList>
            <person name="de Groot N.N."/>
        </authorList>
    </citation>
    <scope>NUCLEOTIDE SEQUENCE [LARGE SCALE GENOMIC DNA]</scope>
    <source>
        <strain evidence="4 5">DSM 26000</strain>
    </source>
</reference>
<evidence type="ECO:0000256" key="1">
    <source>
        <dbReference type="ARBA" id="ARBA00022679"/>
    </source>
</evidence>
<accession>A0A1I3FDW3</accession>
<dbReference type="Pfam" id="PF13439">
    <property type="entry name" value="Glyco_transf_4"/>
    <property type="match status" value="1"/>
</dbReference>
<dbReference type="SUPFAM" id="SSF53756">
    <property type="entry name" value="UDP-Glycosyltransferase/glycogen phosphorylase"/>
    <property type="match status" value="1"/>
</dbReference>
<feature type="domain" description="Glycosyltransferase subfamily 4-like N-terminal" evidence="3">
    <location>
        <begin position="39"/>
        <end position="145"/>
    </location>
</feature>
<keyword evidence="5" id="KW-1185">Reference proteome</keyword>
<dbReference type="Gene3D" id="3.40.50.2000">
    <property type="entry name" value="Glycogen Phosphorylase B"/>
    <property type="match status" value="2"/>
</dbReference>
<dbReference type="AlphaFoldDB" id="A0A1I3FDW3"/>
<dbReference type="PANTHER" id="PTHR46401:SF2">
    <property type="entry name" value="GLYCOSYLTRANSFERASE WBBK-RELATED"/>
    <property type="match status" value="1"/>
</dbReference>
<dbReference type="GO" id="GO:0016757">
    <property type="term" value="F:glycosyltransferase activity"/>
    <property type="evidence" value="ECO:0007669"/>
    <property type="project" value="InterPro"/>
</dbReference>
<evidence type="ECO:0000259" key="3">
    <source>
        <dbReference type="Pfam" id="PF13439"/>
    </source>
</evidence>
<dbReference type="RefSeq" id="WP_090079320.1">
    <property type="nucleotide sequence ID" value="NZ_FOQT01000002.1"/>
</dbReference>
<feature type="domain" description="Glycosyl transferase family 1" evidence="2">
    <location>
        <begin position="155"/>
        <end position="303"/>
    </location>
</feature>
<dbReference type="EMBL" id="FOQT01000002">
    <property type="protein sequence ID" value="SFI09081.1"/>
    <property type="molecule type" value="Genomic_DNA"/>
</dbReference>
<gene>
    <name evidence="4" type="ORF">SAMN05443292_1296</name>
</gene>
<dbReference type="Proteomes" id="UP000198931">
    <property type="component" value="Unassembled WGS sequence"/>
</dbReference>
<evidence type="ECO:0000313" key="4">
    <source>
        <dbReference type="EMBL" id="SFI09081.1"/>
    </source>
</evidence>
<dbReference type="CDD" id="cd03809">
    <property type="entry name" value="GT4_MtfB-like"/>
    <property type="match status" value="1"/>
</dbReference>
<name>A0A1I3FDW3_9FLAO</name>
<dbReference type="STRING" id="1125876.SAMN05443292_1296"/>
<dbReference type="PANTHER" id="PTHR46401">
    <property type="entry name" value="GLYCOSYLTRANSFERASE WBBK-RELATED"/>
    <property type="match status" value="1"/>
</dbReference>
<protein>
    <submittedName>
        <fullName evidence="4">Glycosyltransferase involved in cell wall bisynthesis</fullName>
    </submittedName>
</protein>
<dbReference type="Pfam" id="PF00534">
    <property type="entry name" value="Glycos_transf_1"/>
    <property type="match status" value="1"/>
</dbReference>
<evidence type="ECO:0000313" key="5">
    <source>
        <dbReference type="Proteomes" id="UP000198931"/>
    </source>
</evidence>